<comment type="caution">
    <text evidence="2">The sequence shown here is derived from an EMBL/GenBank/DDBJ whole genome shotgun (WGS) entry which is preliminary data.</text>
</comment>
<gene>
    <name evidence="2" type="ORF">D0544_14880</name>
</gene>
<sequence>MRQRPGHNQGSRPVGGYTLIELTMVVVILGVVAAIALPRFFTTSVYQQRFFADDLLSGLRYGQKLALASGCRVQVSVGAGGFALRKDSNCLSGGATSYPATSNVLHPSTYDAFTNSNPDGVTVTAATLEFTSVGGLSGCSSGDQVITVGSGADLRTLRVDCTTGFAR</sequence>
<organism evidence="2 3">
    <name type="scientific">Aestuariirhabdus litorea</name>
    <dbReference type="NCBI Taxonomy" id="2528527"/>
    <lineage>
        <taxon>Bacteria</taxon>
        <taxon>Pseudomonadati</taxon>
        <taxon>Pseudomonadota</taxon>
        <taxon>Gammaproteobacteria</taxon>
        <taxon>Oceanospirillales</taxon>
        <taxon>Aestuariirhabdaceae</taxon>
        <taxon>Aestuariirhabdus</taxon>
    </lineage>
</organism>
<dbReference type="PROSITE" id="PS00409">
    <property type="entry name" value="PROKAR_NTER_METHYL"/>
    <property type="match status" value="1"/>
</dbReference>
<reference evidence="2 3" key="2">
    <citation type="submission" date="2018-12" db="EMBL/GenBank/DDBJ databases">
        <title>Simiduia agarivorans gen. nov., sp. nov., a marine, agarolytic bacterium isolated from shallow coastal water from Keelung, Taiwan.</title>
        <authorList>
            <person name="Shieh W.Y."/>
        </authorList>
    </citation>
    <scope>NUCLEOTIDE SEQUENCE [LARGE SCALE GENOMIC DNA]</scope>
    <source>
        <strain evidence="2 3">GTF-13</strain>
    </source>
</reference>
<keyword evidence="1" id="KW-1133">Transmembrane helix</keyword>
<dbReference type="Gene3D" id="3.30.700.10">
    <property type="entry name" value="Glycoprotein, Type 4 Pilin"/>
    <property type="match status" value="1"/>
</dbReference>
<dbReference type="AlphaFoldDB" id="A0A3P3VK66"/>
<dbReference type="NCBIfam" id="TIGR02532">
    <property type="entry name" value="IV_pilin_GFxxxE"/>
    <property type="match status" value="1"/>
</dbReference>
<keyword evidence="1" id="KW-0472">Membrane</keyword>
<reference evidence="2 3" key="1">
    <citation type="submission" date="2018-08" db="EMBL/GenBank/DDBJ databases">
        <authorList>
            <person name="Khan S.A."/>
        </authorList>
    </citation>
    <scope>NUCLEOTIDE SEQUENCE [LARGE SCALE GENOMIC DNA]</scope>
    <source>
        <strain evidence="2 3">GTF-13</strain>
    </source>
</reference>
<evidence type="ECO:0000256" key="1">
    <source>
        <dbReference type="SAM" id="Phobius"/>
    </source>
</evidence>
<protein>
    <submittedName>
        <fullName evidence="2">Prepilin-type N-terminal cleavage/methylation domain-containing protein</fullName>
    </submittedName>
</protein>
<accession>A0A3P3VK66</accession>
<dbReference type="SUPFAM" id="SSF54523">
    <property type="entry name" value="Pili subunits"/>
    <property type="match status" value="1"/>
</dbReference>
<keyword evidence="1" id="KW-0812">Transmembrane</keyword>
<dbReference type="RefSeq" id="WP_125017499.1">
    <property type="nucleotide sequence ID" value="NZ_QWEZ01000002.1"/>
</dbReference>
<dbReference type="InterPro" id="IPR012902">
    <property type="entry name" value="N_methyl_site"/>
</dbReference>
<dbReference type="Proteomes" id="UP000280792">
    <property type="component" value="Unassembled WGS sequence"/>
</dbReference>
<evidence type="ECO:0000313" key="3">
    <source>
        <dbReference type="Proteomes" id="UP000280792"/>
    </source>
</evidence>
<dbReference type="Pfam" id="PF07963">
    <property type="entry name" value="N_methyl"/>
    <property type="match status" value="1"/>
</dbReference>
<keyword evidence="3" id="KW-1185">Reference proteome</keyword>
<feature type="transmembrane region" description="Helical" evidence="1">
    <location>
        <begin position="20"/>
        <end position="41"/>
    </location>
</feature>
<dbReference type="InterPro" id="IPR045584">
    <property type="entry name" value="Pilin-like"/>
</dbReference>
<proteinExistence type="predicted"/>
<name>A0A3P3VK66_9GAMM</name>
<evidence type="ECO:0000313" key="2">
    <source>
        <dbReference type="EMBL" id="RRJ83121.1"/>
    </source>
</evidence>
<dbReference type="EMBL" id="QWEZ01000002">
    <property type="protein sequence ID" value="RRJ83121.1"/>
    <property type="molecule type" value="Genomic_DNA"/>
</dbReference>